<accession>A0A498I5Z7</accession>
<gene>
    <name evidence="1" type="ORF">DVH24_002168</name>
</gene>
<protein>
    <submittedName>
        <fullName evidence="1">Uncharacterized protein</fullName>
    </submittedName>
</protein>
<name>A0A498I5Z7_MALDO</name>
<reference evidence="1 2" key="1">
    <citation type="submission" date="2018-10" db="EMBL/GenBank/DDBJ databases">
        <title>A high-quality apple genome assembly.</title>
        <authorList>
            <person name="Hu J."/>
        </authorList>
    </citation>
    <scope>NUCLEOTIDE SEQUENCE [LARGE SCALE GENOMIC DNA]</scope>
    <source>
        <strain evidence="2">cv. HFTH1</strain>
        <tissue evidence="1">Young leaf</tissue>
    </source>
</reference>
<dbReference type="EMBL" id="RDQH01000339">
    <property type="protein sequence ID" value="RXH78650.1"/>
    <property type="molecule type" value="Genomic_DNA"/>
</dbReference>
<sequence>MTETIARVNEFDKRNHMRNVVMGLAGIDEAESVGCAQWLRSTLCSSPSAAVTPPLQARRLALPRARHSRHHDQNQRRASLTAVKRLAGHEARRPTLYLKLVTPAASAPPPWLLPLNVIDKTKVCQLTPKDILRLFASAAAFESKKNFNDRCQTTSRS</sequence>
<evidence type="ECO:0000313" key="2">
    <source>
        <dbReference type="Proteomes" id="UP000290289"/>
    </source>
</evidence>
<organism evidence="1 2">
    <name type="scientific">Malus domestica</name>
    <name type="common">Apple</name>
    <name type="synonym">Pyrus malus</name>
    <dbReference type="NCBI Taxonomy" id="3750"/>
    <lineage>
        <taxon>Eukaryota</taxon>
        <taxon>Viridiplantae</taxon>
        <taxon>Streptophyta</taxon>
        <taxon>Embryophyta</taxon>
        <taxon>Tracheophyta</taxon>
        <taxon>Spermatophyta</taxon>
        <taxon>Magnoliopsida</taxon>
        <taxon>eudicotyledons</taxon>
        <taxon>Gunneridae</taxon>
        <taxon>Pentapetalae</taxon>
        <taxon>rosids</taxon>
        <taxon>fabids</taxon>
        <taxon>Rosales</taxon>
        <taxon>Rosaceae</taxon>
        <taxon>Amygdaloideae</taxon>
        <taxon>Maleae</taxon>
        <taxon>Malus</taxon>
    </lineage>
</organism>
<evidence type="ECO:0000313" key="1">
    <source>
        <dbReference type="EMBL" id="RXH78650.1"/>
    </source>
</evidence>
<proteinExistence type="predicted"/>
<keyword evidence="2" id="KW-1185">Reference proteome</keyword>
<dbReference type="Proteomes" id="UP000290289">
    <property type="component" value="Chromosome 13"/>
</dbReference>
<dbReference type="AlphaFoldDB" id="A0A498I5Z7"/>
<comment type="caution">
    <text evidence="1">The sequence shown here is derived from an EMBL/GenBank/DDBJ whole genome shotgun (WGS) entry which is preliminary data.</text>
</comment>